<evidence type="ECO:0000313" key="12">
    <source>
        <dbReference type="Ensembl" id="ENSACLP00000010966.2"/>
    </source>
</evidence>
<dbReference type="Gene3D" id="2.60.120.620">
    <property type="entry name" value="q2cbj1_9rhob like domain"/>
    <property type="match status" value="1"/>
</dbReference>
<dbReference type="GO" id="GO:0008198">
    <property type="term" value="F:ferrous iron binding"/>
    <property type="evidence" value="ECO:0007669"/>
    <property type="project" value="TreeGrafter"/>
</dbReference>
<dbReference type="InterPro" id="IPR005123">
    <property type="entry name" value="Oxoglu/Fe-dep_dioxygenase_dom"/>
</dbReference>
<dbReference type="FunFam" id="2.60.120.620:FF:000005">
    <property type="entry name" value="Egl nine homolog 1"/>
    <property type="match status" value="1"/>
</dbReference>
<keyword evidence="8" id="KW-0539">Nucleus</keyword>
<keyword evidence="13" id="KW-1185">Reference proteome</keyword>
<evidence type="ECO:0000256" key="3">
    <source>
        <dbReference type="ARBA" id="ARBA00022723"/>
    </source>
</evidence>
<evidence type="ECO:0000259" key="11">
    <source>
        <dbReference type="PROSITE" id="PS51471"/>
    </source>
</evidence>
<name>A0A3P8P1S3_ASTCA</name>
<reference evidence="13" key="2">
    <citation type="submission" date="2023-03" db="EMBL/GenBank/DDBJ databases">
        <authorList>
            <consortium name="Wellcome Sanger Institute Data Sharing"/>
        </authorList>
    </citation>
    <scope>NUCLEOTIDE SEQUENCE [LARGE SCALE GENOMIC DNA]</scope>
</reference>
<keyword evidence="3" id="KW-0479">Metal-binding</keyword>
<keyword evidence="7" id="KW-0408">Iron</keyword>
<dbReference type="PROSITE" id="PS51471">
    <property type="entry name" value="FE2OG_OXY"/>
    <property type="match status" value="1"/>
</dbReference>
<dbReference type="InterPro" id="IPR006620">
    <property type="entry name" value="Pro_4_hyd_alph"/>
</dbReference>
<comment type="cofactor">
    <cofactor evidence="1">
        <name>L-ascorbate</name>
        <dbReference type="ChEBI" id="CHEBI:38290"/>
    </cofactor>
</comment>
<dbReference type="Bgee" id="ENSACLG00000007509">
    <property type="expression patterns" value="Expressed in muscle tissue and 8 other cell types or tissues"/>
</dbReference>
<organism evidence="12 13">
    <name type="scientific">Astatotilapia calliptera</name>
    <name type="common">Eastern happy</name>
    <name type="synonym">Chromis callipterus</name>
    <dbReference type="NCBI Taxonomy" id="8154"/>
    <lineage>
        <taxon>Eukaryota</taxon>
        <taxon>Metazoa</taxon>
        <taxon>Chordata</taxon>
        <taxon>Craniata</taxon>
        <taxon>Vertebrata</taxon>
        <taxon>Euteleostomi</taxon>
        <taxon>Actinopterygii</taxon>
        <taxon>Neopterygii</taxon>
        <taxon>Teleostei</taxon>
        <taxon>Neoteleostei</taxon>
        <taxon>Acanthomorphata</taxon>
        <taxon>Ovalentaria</taxon>
        <taxon>Cichlomorphae</taxon>
        <taxon>Cichliformes</taxon>
        <taxon>Cichlidae</taxon>
        <taxon>African cichlids</taxon>
        <taxon>Pseudocrenilabrinae</taxon>
        <taxon>Haplochromini</taxon>
        <taxon>Astatotilapia</taxon>
    </lineage>
</organism>
<reference evidence="12 13" key="1">
    <citation type="submission" date="2018-05" db="EMBL/GenBank/DDBJ databases">
        <authorList>
            <person name="Datahose"/>
        </authorList>
    </citation>
    <scope>NUCLEOTIDE SEQUENCE</scope>
</reference>
<dbReference type="GO" id="GO:0071456">
    <property type="term" value="P:cellular response to hypoxia"/>
    <property type="evidence" value="ECO:0007669"/>
    <property type="project" value="TreeGrafter"/>
</dbReference>
<dbReference type="InterPro" id="IPR051559">
    <property type="entry name" value="HIF_prolyl_hydroxylases"/>
</dbReference>
<evidence type="ECO:0000256" key="8">
    <source>
        <dbReference type="ARBA" id="ARBA00023242"/>
    </source>
</evidence>
<evidence type="ECO:0000313" key="13">
    <source>
        <dbReference type="Proteomes" id="UP000265100"/>
    </source>
</evidence>
<reference evidence="12" key="3">
    <citation type="submission" date="2025-08" db="UniProtKB">
        <authorList>
            <consortium name="Ensembl"/>
        </authorList>
    </citation>
    <scope>IDENTIFICATION</scope>
</reference>
<dbReference type="GeneTree" id="ENSGT01120000271821"/>
<evidence type="ECO:0000256" key="10">
    <source>
        <dbReference type="ARBA" id="ARBA00049134"/>
    </source>
</evidence>
<keyword evidence="6" id="KW-0560">Oxidoreductase</keyword>
<keyword evidence="5" id="KW-0223">Dioxygenase</keyword>
<dbReference type="Proteomes" id="UP000265100">
    <property type="component" value="Chromosome 19"/>
</dbReference>
<keyword evidence="4" id="KW-0847">Vitamin C</keyword>
<proteinExistence type="predicted"/>
<comment type="subcellular location">
    <subcellularLocation>
        <location evidence="2">Nucleus</location>
    </subcellularLocation>
</comment>
<evidence type="ECO:0000256" key="5">
    <source>
        <dbReference type="ARBA" id="ARBA00022964"/>
    </source>
</evidence>
<dbReference type="GO" id="GO:0160082">
    <property type="term" value="F:hypoxia-inducible factor-proline dioxygenase activity"/>
    <property type="evidence" value="ECO:0007669"/>
    <property type="project" value="UniProtKB-EC"/>
</dbReference>
<evidence type="ECO:0000256" key="1">
    <source>
        <dbReference type="ARBA" id="ARBA00001961"/>
    </source>
</evidence>
<dbReference type="AlphaFoldDB" id="A0A3P8P1S3"/>
<evidence type="ECO:0000256" key="2">
    <source>
        <dbReference type="ARBA" id="ARBA00004123"/>
    </source>
</evidence>
<protein>
    <recommendedName>
        <fullName evidence="9">hypoxia-inducible factor-proline dioxygenase</fullName>
        <ecNumber evidence="9">1.14.11.29</ecNumber>
    </recommendedName>
</protein>
<dbReference type="Ensembl" id="ENSACLT00000011241.2">
    <property type="protein sequence ID" value="ENSACLP00000010966.2"/>
    <property type="gene ID" value="ENSACLG00000033573.1"/>
</dbReference>
<dbReference type="PANTHER" id="PTHR12907:SF28">
    <property type="entry name" value="PROLYL HYDROXYLASE EGLN3"/>
    <property type="match status" value="1"/>
</dbReference>
<evidence type="ECO:0000256" key="9">
    <source>
        <dbReference type="ARBA" id="ARBA00039004"/>
    </source>
</evidence>
<dbReference type="InterPro" id="IPR044862">
    <property type="entry name" value="Pro_4_hyd_alph_FE2OG_OXY"/>
</dbReference>
<reference evidence="12" key="4">
    <citation type="submission" date="2025-09" db="UniProtKB">
        <authorList>
            <consortium name="Ensembl"/>
        </authorList>
    </citation>
    <scope>IDENTIFICATION</scope>
</reference>
<dbReference type="GO" id="GO:0031418">
    <property type="term" value="F:L-ascorbic acid binding"/>
    <property type="evidence" value="ECO:0007669"/>
    <property type="project" value="UniProtKB-KW"/>
</dbReference>
<dbReference type="GO" id="GO:0005737">
    <property type="term" value="C:cytoplasm"/>
    <property type="evidence" value="ECO:0007669"/>
    <property type="project" value="TreeGrafter"/>
</dbReference>
<feature type="domain" description="Fe2OG dioxygenase" evidence="11">
    <location>
        <begin position="117"/>
        <end position="215"/>
    </location>
</feature>
<dbReference type="GO" id="GO:0005634">
    <property type="term" value="C:nucleus"/>
    <property type="evidence" value="ECO:0007669"/>
    <property type="project" value="UniProtKB-SubCell"/>
</dbReference>
<evidence type="ECO:0000256" key="7">
    <source>
        <dbReference type="ARBA" id="ARBA00023004"/>
    </source>
</evidence>
<evidence type="ECO:0000256" key="6">
    <source>
        <dbReference type="ARBA" id="ARBA00023002"/>
    </source>
</evidence>
<dbReference type="PANTHER" id="PTHR12907">
    <property type="entry name" value="EGL NINE HOMOLOG-RELATED"/>
    <property type="match status" value="1"/>
</dbReference>
<sequence>MPFIEHLSDTELERLALEQVVPALQEYGFYYVDGLLGELAGGAVLDQVKDMHRSGVLQDGRLAGSVPAVHRRSIRGDKIAWVSGSERGCEAINFLLNLIDKLISFCSGRLGNKAIRERSQAMVACYPGNGAGYVKHVDNPNCDGRCITCIYYLNKNWNAKEHGGILRIFPEGKSYVADIKPLFDRLLFFWSDRRNPHEVQPSYTTRYAITVWYFDSEERAEAKRRFRDLTGTNEPRTKRSLFPQQMLSNYILRQNFISECLCFFCFSIKGAAGR</sequence>
<dbReference type="Pfam" id="PF13640">
    <property type="entry name" value="2OG-FeII_Oxy_3"/>
    <property type="match status" value="1"/>
</dbReference>
<comment type="catalytic activity">
    <reaction evidence="10">
        <text>L-prolyl-[hypoxia-inducible factor alpha subunit] + 2-oxoglutarate + O2 = trans-4-hydroxy-L-prolyl-[hypoxia-inducible factor alpha subunit] + succinate + CO2</text>
        <dbReference type="Rhea" id="RHEA:48400"/>
        <dbReference type="Rhea" id="RHEA-COMP:12093"/>
        <dbReference type="Rhea" id="RHEA-COMP:12094"/>
        <dbReference type="ChEBI" id="CHEBI:15379"/>
        <dbReference type="ChEBI" id="CHEBI:16526"/>
        <dbReference type="ChEBI" id="CHEBI:16810"/>
        <dbReference type="ChEBI" id="CHEBI:30031"/>
        <dbReference type="ChEBI" id="CHEBI:50342"/>
        <dbReference type="ChEBI" id="CHEBI:61965"/>
        <dbReference type="EC" id="1.14.11.29"/>
    </reaction>
</comment>
<evidence type="ECO:0000256" key="4">
    <source>
        <dbReference type="ARBA" id="ARBA00022896"/>
    </source>
</evidence>
<accession>A0A3P8P1S3</accession>
<dbReference type="SMART" id="SM00702">
    <property type="entry name" value="P4Hc"/>
    <property type="match status" value="1"/>
</dbReference>
<dbReference type="EC" id="1.14.11.29" evidence="9"/>